<dbReference type="GeneID" id="85450709"/>
<dbReference type="AlphaFoldDB" id="A0AAJ0AFJ3"/>
<proteinExistence type="predicted"/>
<comment type="caution">
    <text evidence="2">The sequence shown here is derived from an EMBL/GenBank/DDBJ whole genome shotgun (WGS) entry which is preliminary data.</text>
</comment>
<gene>
    <name evidence="2" type="ORF">BDP55DRAFT_236608</name>
</gene>
<dbReference type="Proteomes" id="UP001224890">
    <property type="component" value="Unassembled WGS sequence"/>
</dbReference>
<evidence type="ECO:0000313" key="3">
    <source>
        <dbReference type="Proteomes" id="UP001224890"/>
    </source>
</evidence>
<organism evidence="2 3">
    <name type="scientific">Colletotrichum godetiae</name>
    <dbReference type="NCBI Taxonomy" id="1209918"/>
    <lineage>
        <taxon>Eukaryota</taxon>
        <taxon>Fungi</taxon>
        <taxon>Dikarya</taxon>
        <taxon>Ascomycota</taxon>
        <taxon>Pezizomycotina</taxon>
        <taxon>Sordariomycetes</taxon>
        <taxon>Hypocreomycetidae</taxon>
        <taxon>Glomerellales</taxon>
        <taxon>Glomerellaceae</taxon>
        <taxon>Colletotrichum</taxon>
        <taxon>Colletotrichum acutatum species complex</taxon>
    </lineage>
</organism>
<keyword evidence="3" id="KW-1185">Reference proteome</keyword>
<feature type="signal peptide" evidence="1">
    <location>
        <begin position="1"/>
        <end position="17"/>
    </location>
</feature>
<evidence type="ECO:0000313" key="2">
    <source>
        <dbReference type="EMBL" id="KAK1672978.1"/>
    </source>
</evidence>
<protein>
    <submittedName>
        <fullName evidence="2">Uncharacterized protein</fullName>
    </submittedName>
</protein>
<sequence length="96" mass="10698">MHAFSIVLSILLPFALAADQGKGCDLGSALGCSGDNVVECYTWPGRDKPTWNYVSPDLMNEFSMFWTWLPNLSFRQRDSCFDRGQKCCNGGCQDCC</sequence>
<keyword evidence="1" id="KW-0732">Signal</keyword>
<evidence type="ECO:0000256" key="1">
    <source>
        <dbReference type="SAM" id="SignalP"/>
    </source>
</evidence>
<reference evidence="2" key="1">
    <citation type="submission" date="2021-06" db="EMBL/GenBank/DDBJ databases">
        <title>Comparative genomics, transcriptomics and evolutionary studies reveal genomic signatures of adaptation to plant cell wall in hemibiotrophic fungi.</title>
        <authorList>
            <consortium name="DOE Joint Genome Institute"/>
            <person name="Baroncelli R."/>
            <person name="Diaz J.F."/>
            <person name="Benocci T."/>
            <person name="Peng M."/>
            <person name="Battaglia E."/>
            <person name="Haridas S."/>
            <person name="Andreopoulos W."/>
            <person name="Labutti K."/>
            <person name="Pangilinan J."/>
            <person name="Floch G.L."/>
            <person name="Makela M.R."/>
            <person name="Henrissat B."/>
            <person name="Grigoriev I.V."/>
            <person name="Crouch J.A."/>
            <person name="De Vries R.P."/>
            <person name="Sukno S.A."/>
            <person name="Thon M.R."/>
        </authorList>
    </citation>
    <scope>NUCLEOTIDE SEQUENCE</scope>
    <source>
        <strain evidence="2">CBS 193.32</strain>
    </source>
</reference>
<dbReference type="EMBL" id="JAHMHR010000034">
    <property type="protein sequence ID" value="KAK1672978.1"/>
    <property type="molecule type" value="Genomic_DNA"/>
</dbReference>
<name>A0AAJ0AFJ3_9PEZI</name>
<feature type="chain" id="PRO_5042539008" evidence="1">
    <location>
        <begin position="18"/>
        <end position="96"/>
    </location>
</feature>
<dbReference type="RefSeq" id="XP_060426981.1">
    <property type="nucleotide sequence ID" value="XM_060566183.1"/>
</dbReference>
<accession>A0AAJ0AFJ3</accession>